<dbReference type="AlphaFoldDB" id="A0A8R1EH72"/>
<accession>A0A8R1EH72</accession>
<organism evidence="2 3">
    <name type="scientific">Caenorhabditis japonica</name>
    <dbReference type="NCBI Taxonomy" id="281687"/>
    <lineage>
        <taxon>Eukaryota</taxon>
        <taxon>Metazoa</taxon>
        <taxon>Ecdysozoa</taxon>
        <taxon>Nematoda</taxon>
        <taxon>Chromadorea</taxon>
        <taxon>Rhabditida</taxon>
        <taxon>Rhabditina</taxon>
        <taxon>Rhabditomorpha</taxon>
        <taxon>Rhabditoidea</taxon>
        <taxon>Rhabditidae</taxon>
        <taxon>Peloderinae</taxon>
        <taxon>Caenorhabditis</taxon>
    </lineage>
</organism>
<evidence type="ECO:0000313" key="3">
    <source>
        <dbReference type="Proteomes" id="UP000005237"/>
    </source>
</evidence>
<keyword evidence="3" id="KW-1185">Reference proteome</keyword>
<reference evidence="3" key="1">
    <citation type="submission" date="2010-08" db="EMBL/GenBank/DDBJ databases">
        <authorList>
            <consortium name="Caenorhabditis japonica Sequencing Consortium"/>
            <person name="Wilson R.K."/>
        </authorList>
    </citation>
    <scope>NUCLEOTIDE SEQUENCE [LARGE SCALE GENOMIC DNA]</scope>
    <source>
        <strain evidence="3">DF5081</strain>
    </source>
</reference>
<name>A0A8R1EH72_CAEJA</name>
<feature type="compositionally biased region" description="Basic and acidic residues" evidence="1">
    <location>
        <begin position="23"/>
        <end position="40"/>
    </location>
</feature>
<dbReference type="EnsemblMetazoa" id="CJA36311.1">
    <property type="protein sequence ID" value="CJA36311.1"/>
    <property type="gene ID" value="WBGene00212158"/>
</dbReference>
<evidence type="ECO:0000256" key="1">
    <source>
        <dbReference type="SAM" id="MobiDB-lite"/>
    </source>
</evidence>
<proteinExistence type="predicted"/>
<evidence type="ECO:0000313" key="2">
    <source>
        <dbReference type="EnsemblMetazoa" id="CJA36311.1"/>
    </source>
</evidence>
<reference evidence="2" key="2">
    <citation type="submission" date="2022-06" db="UniProtKB">
        <authorList>
            <consortium name="EnsemblMetazoa"/>
        </authorList>
    </citation>
    <scope>IDENTIFICATION</scope>
    <source>
        <strain evidence="2">DF5081</strain>
    </source>
</reference>
<dbReference type="Proteomes" id="UP000005237">
    <property type="component" value="Unassembled WGS sequence"/>
</dbReference>
<protein>
    <submittedName>
        <fullName evidence="2">Uncharacterized protein</fullName>
    </submittedName>
</protein>
<sequence>MNILKNVWGYMVHNIYEGIKVGQHRDPTTPRSSASEDSKFRGQHVLEAPRITPFRRSAITDTFRVGLDWGRATNLLALEPRRARITAAQFEPGRVPDLFPDKSVHSTNPSILIFLN</sequence>
<feature type="region of interest" description="Disordered" evidence="1">
    <location>
        <begin position="22"/>
        <end position="43"/>
    </location>
</feature>